<proteinExistence type="predicted"/>
<sequence>MFIIQYPPPDIGNSFCLVVRIFGSEPKGPQFYPRTATVVTRKNTQQHLLSVPLLDGSTKNSIYFYIQQMAATQLTPISPKFKVYDHFIAQSLRKHINLRICTQHTYRFLDIQIISRKKGCSCSAPYCHHFIVMFIIQHPPPDIGN</sequence>
<gene>
    <name evidence="1" type="ORF">AVEN_198180_1</name>
</gene>
<evidence type="ECO:0000313" key="2">
    <source>
        <dbReference type="Proteomes" id="UP000499080"/>
    </source>
</evidence>
<evidence type="ECO:0000313" key="1">
    <source>
        <dbReference type="EMBL" id="GBN77503.1"/>
    </source>
</evidence>
<accession>A0A4Y2RP80</accession>
<keyword evidence="2" id="KW-1185">Reference proteome</keyword>
<dbReference type="Proteomes" id="UP000499080">
    <property type="component" value="Unassembled WGS sequence"/>
</dbReference>
<organism evidence="1 2">
    <name type="scientific">Araneus ventricosus</name>
    <name type="common">Orbweaver spider</name>
    <name type="synonym">Epeira ventricosa</name>
    <dbReference type="NCBI Taxonomy" id="182803"/>
    <lineage>
        <taxon>Eukaryota</taxon>
        <taxon>Metazoa</taxon>
        <taxon>Ecdysozoa</taxon>
        <taxon>Arthropoda</taxon>
        <taxon>Chelicerata</taxon>
        <taxon>Arachnida</taxon>
        <taxon>Araneae</taxon>
        <taxon>Araneomorphae</taxon>
        <taxon>Entelegynae</taxon>
        <taxon>Araneoidea</taxon>
        <taxon>Araneidae</taxon>
        <taxon>Araneus</taxon>
    </lineage>
</organism>
<dbReference type="EMBL" id="BGPR01017869">
    <property type="protein sequence ID" value="GBN77503.1"/>
    <property type="molecule type" value="Genomic_DNA"/>
</dbReference>
<dbReference type="AlphaFoldDB" id="A0A4Y2RP80"/>
<protein>
    <recommendedName>
        <fullName evidence="3">SWIM-type domain-containing protein</fullName>
    </recommendedName>
</protein>
<name>A0A4Y2RP80_ARAVE</name>
<comment type="caution">
    <text evidence="1">The sequence shown here is derived from an EMBL/GenBank/DDBJ whole genome shotgun (WGS) entry which is preliminary data.</text>
</comment>
<evidence type="ECO:0008006" key="3">
    <source>
        <dbReference type="Google" id="ProtNLM"/>
    </source>
</evidence>
<reference evidence="1 2" key="1">
    <citation type="journal article" date="2019" name="Sci. Rep.">
        <title>Orb-weaving spider Araneus ventricosus genome elucidates the spidroin gene catalogue.</title>
        <authorList>
            <person name="Kono N."/>
            <person name="Nakamura H."/>
            <person name="Ohtoshi R."/>
            <person name="Moran D.A.P."/>
            <person name="Shinohara A."/>
            <person name="Yoshida Y."/>
            <person name="Fujiwara M."/>
            <person name="Mori M."/>
            <person name="Tomita M."/>
            <person name="Arakawa K."/>
        </authorList>
    </citation>
    <scope>NUCLEOTIDE SEQUENCE [LARGE SCALE GENOMIC DNA]</scope>
</reference>